<proteinExistence type="predicted"/>
<evidence type="ECO:0000313" key="3">
    <source>
        <dbReference type="Proteomes" id="UP000789759"/>
    </source>
</evidence>
<protein>
    <submittedName>
        <fullName evidence="2">319_t:CDS:1</fullName>
    </submittedName>
</protein>
<evidence type="ECO:0000313" key="2">
    <source>
        <dbReference type="EMBL" id="CAG8492243.1"/>
    </source>
</evidence>
<keyword evidence="3" id="KW-1185">Reference proteome</keyword>
<dbReference type="Proteomes" id="UP000789759">
    <property type="component" value="Unassembled WGS sequence"/>
</dbReference>
<dbReference type="OrthoDB" id="10400435at2759"/>
<gene>
    <name evidence="2" type="ORF">CPELLU_LOCUS2036</name>
</gene>
<dbReference type="EMBL" id="CAJVQA010000836">
    <property type="protein sequence ID" value="CAG8492243.1"/>
    <property type="molecule type" value="Genomic_DNA"/>
</dbReference>
<organism evidence="2 3">
    <name type="scientific">Cetraspora pellucida</name>
    <dbReference type="NCBI Taxonomy" id="1433469"/>
    <lineage>
        <taxon>Eukaryota</taxon>
        <taxon>Fungi</taxon>
        <taxon>Fungi incertae sedis</taxon>
        <taxon>Mucoromycota</taxon>
        <taxon>Glomeromycotina</taxon>
        <taxon>Glomeromycetes</taxon>
        <taxon>Diversisporales</taxon>
        <taxon>Gigasporaceae</taxon>
        <taxon>Cetraspora</taxon>
    </lineage>
</organism>
<dbReference type="AlphaFoldDB" id="A0A9N8ZGT3"/>
<feature type="region of interest" description="Disordered" evidence="1">
    <location>
        <begin position="47"/>
        <end position="78"/>
    </location>
</feature>
<comment type="caution">
    <text evidence="2">The sequence shown here is derived from an EMBL/GenBank/DDBJ whole genome shotgun (WGS) entry which is preliminary data.</text>
</comment>
<feature type="compositionally biased region" description="Acidic residues" evidence="1">
    <location>
        <begin position="47"/>
        <end position="70"/>
    </location>
</feature>
<evidence type="ECO:0000256" key="1">
    <source>
        <dbReference type="SAM" id="MobiDB-lite"/>
    </source>
</evidence>
<sequence>MRSEEDKIFNYEWVKNPENQCKNDDYVFESLGETSNNVVTNSLIQDVDNDEGDNESFCDLTQDIDNDEGDHESFCNLT</sequence>
<reference evidence="2" key="1">
    <citation type="submission" date="2021-06" db="EMBL/GenBank/DDBJ databases">
        <authorList>
            <person name="Kallberg Y."/>
            <person name="Tangrot J."/>
            <person name="Rosling A."/>
        </authorList>
    </citation>
    <scope>NUCLEOTIDE SEQUENCE</scope>
    <source>
        <strain evidence="2">FL966</strain>
    </source>
</reference>
<name>A0A9N8ZGT3_9GLOM</name>
<accession>A0A9N8ZGT3</accession>